<dbReference type="InterPro" id="IPR002711">
    <property type="entry name" value="HNH"/>
</dbReference>
<organism evidence="6 7">
    <name type="scientific">Schaalia turicensis</name>
    <dbReference type="NCBI Taxonomy" id="131111"/>
    <lineage>
        <taxon>Bacteria</taxon>
        <taxon>Bacillati</taxon>
        <taxon>Actinomycetota</taxon>
        <taxon>Actinomycetes</taxon>
        <taxon>Actinomycetales</taxon>
        <taxon>Actinomycetaceae</taxon>
        <taxon>Schaalia</taxon>
    </lineage>
</organism>
<sequence>MPSKPARPCSAPGCPELTHERFCSQHAKAEDKRYRRYQRDPKINKRYGARWRRIRATYITQNPLCEDCLAQGKTTPVQEVHHILPLEHGGSHDFNNLRSLCKPCHSRQSALDGDRWRQGLRVYLYESSS</sequence>
<dbReference type="Proteomes" id="UP000234545">
    <property type="component" value="Unassembled WGS sequence"/>
</dbReference>
<dbReference type="SMART" id="SM00507">
    <property type="entry name" value="HNHc"/>
    <property type="match status" value="1"/>
</dbReference>
<dbReference type="CDD" id="cd00085">
    <property type="entry name" value="HNHc"/>
    <property type="match status" value="1"/>
</dbReference>
<dbReference type="RefSeq" id="WP_101628658.1">
    <property type="nucleotide sequence ID" value="NZ_PKKJ01000016.1"/>
</dbReference>
<evidence type="ECO:0000256" key="1">
    <source>
        <dbReference type="ARBA" id="ARBA00022722"/>
    </source>
</evidence>
<evidence type="ECO:0000313" key="7">
    <source>
        <dbReference type="Proteomes" id="UP000234545"/>
    </source>
</evidence>
<dbReference type="PANTHER" id="PTHR41286:SF1">
    <property type="entry name" value="HNH NUCLEASE YAJD-RELATED"/>
    <property type="match status" value="1"/>
</dbReference>
<dbReference type="OrthoDB" id="3234360at2"/>
<keyword evidence="2" id="KW-0378">Hydrolase</keyword>
<name>A0A2I1I3N0_9ACTO</name>
<evidence type="ECO:0000256" key="2">
    <source>
        <dbReference type="ARBA" id="ARBA00022801"/>
    </source>
</evidence>
<dbReference type="PANTHER" id="PTHR41286">
    <property type="entry name" value="HNH NUCLEASE YAJD-RELATED"/>
    <property type="match status" value="1"/>
</dbReference>
<dbReference type="GO" id="GO:0005829">
    <property type="term" value="C:cytosol"/>
    <property type="evidence" value="ECO:0007669"/>
    <property type="project" value="TreeGrafter"/>
</dbReference>
<dbReference type="GO" id="GO:0003676">
    <property type="term" value="F:nucleic acid binding"/>
    <property type="evidence" value="ECO:0007669"/>
    <property type="project" value="InterPro"/>
</dbReference>
<accession>A0A2I1I3N0</accession>
<dbReference type="GO" id="GO:0016787">
    <property type="term" value="F:hydrolase activity"/>
    <property type="evidence" value="ECO:0007669"/>
    <property type="project" value="UniProtKB-KW"/>
</dbReference>
<keyword evidence="6" id="KW-0255">Endonuclease</keyword>
<dbReference type="GO" id="GO:0008270">
    <property type="term" value="F:zinc ion binding"/>
    <property type="evidence" value="ECO:0007669"/>
    <property type="project" value="InterPro"/>
</dbReference>
<evidence type="ECO:0000256" key="4">
    <source>
        <dbReference type="ARBA" id="ARBA00040194"/>
    </source>
</evidence>
<feature type="domain" description="HNH nuclease" evidence="5">
    <location>
        <begin position="53"/>
        <end position="106"/>
    </location>
</feature>
<proteinExistence type="inferred from homology"/>
<protein>
    <recommendedName>
        <fullName evidence="4">Putative HNH nuclease YajD</fullName>
    </recommendedName>
</protein>
<evidence type="ECO:0000259" key="5">
    <source>
        <dbReference type="SMART" id="SM00507"/>
    </source>
</evidence>
<comment type="caution">
    <text evidence="6">The sequence shown here is derived from an EMBL/GenBank/DDBJ whole genome shotgun (WGS) entry which is preliminary data.</text>
</comment>
<comment type="similarity">
    <text evidence="3">Belongs to the HNH nuclease family.</text>
</comment>
<evidence type="ECO:0000256" key="3">
    <source>
        <dbReference type="ARBA" id="ARBA00038412"/>
    </source>
</evidence>
<dbReference type="AlphaFoldDB" id="A0A2I1I3N0"/>
<dbReference type="InterPro" id="IPR003615">
    <property type="entry name" value="HNH_nuc"/>
</dbReference>
<dbReference type="Gene3D" id="1.10.30.50">
    <property type="match status" value="1"/>
</dbReference>
<dbReference type="EMBL" id="PKKJ01000016">
    <property type="protein sequence ID" value="PKY65737.1"/>
    <property type="molecule type" value="Genomic_DNA"/>
</dbReference>
<evidence type="ECO:0000313" key="6">
    <source>
        <dbReference type="EMBL" id="PKY65737.1"/>
    </source>
</evidence>
<reference evidence="6 7" key="1">
    <citation type="submission" date="2017-12" db="EMBL/GenBank/DDBJ databases">
        <title>Phylogenetic diversity of female urinary microbiome.</title>
        <authorList>
            <person name="Thomas-White K."/>
            <person name="Wolfe A.J."/>
        </authorList>
    </citation>
    <scope>NUCLEOTIDE SEQUENCE [LARGE SCALE GENOMIC DNA]</scope>
    <source>
        <strain evidence="6 7">UMB0250</strain>
    </source>
</reference>
<keyword evidence="1" id="KW-0540">Nuclease</keyword>
<dbReference type="Pfam" id="PF01844">
    <property type="entry name" value="HNH"/>
    <property type="match status" value="1"/>
</dbReference>
<dbReference type="GO" id="GO:0004519">
    <property type="term" value="F:endonuclease activity"/>
    <property type="evidence" value="ECO:0007669"/>
    <property type="project" value="UniProtKB-KW"/>
</dbReference>
<gene>
    <name evidence="6" type="ORF">CYJ25_08160</name>
</gene>